<feature type="region of interest" description="Disordered" evidence="1">
    <location>
        <begin position="104"/>
        <end position="127"/>
    </location>
</feature>
<evidence type="ECO:0000313" key="2">
    <source>
        <dbReference type="EMBL" id="QHD69726.1"/>
    </source>
</evidence>
<protein>
    <submittedName>
        <fullName evidence="2">Uncharacterized protein</fullName>
    </submittedName>
</protein>
<gene>
    <name evidence="2" type="ORF">GS397_23610</name>
</gene>
<reference evidence="2 3" key="1">
    <citation type="submission" date="2019-12" db="EMBL/GenBank/DDBJ databases">
        <title>Functional and genomic insights into the Sphingobium yanoikuyae YC-JY1, a bacterium efficiently degrading bisphenol A.</title>
        <authorList>
            <person name="Jia Y."/>
            <person name="Li X."/>
            <person name="Wang J."/>
            <person name="Eltoukhy A."/>
            <person name="Lamraoui I."/>
            <person name="Yan Y."/>
        </authorList>
    </citation>
    <scope>NUCLEOTIDE SEQUENCE [LARGE SCALE GENOMIC DNA]</scope>
    <source>
        <strain evidence="2 3">YC-JY1</strain>
    </source>
</reference>
<dbReference type="Proteomes" id="UP000464086">
    <property type="component" value="Chromosome"/>
</dbReference>
<evidence type="ECO:0000256" key="1">
    <source>
        <dbReference type="SAM" id="MobiDB-lite"/>
    </source>
</evidence>
<sequence length="245" mass="26480">MKAIKSIFVTILILVVVKGCFYVTSSMSRMNAESSTASDVRNYPETSDTDASVIPADTSASSSEQKGYQRHALGNGVSLAVPETWYVLPGPEVAVVRAAADQAYPDDNSSKETPFAANSSQDPQSHEAQARVSFMAKEFDQADLQSASASDLNGVCDELYNGWMQNPASPRLIDRPQCSVTNLNGKTALLTHYTRAGNVPGTTWTVRMMQVPLESKMALITLSQRDGSAKADQVITEIMASVRFD</sequence>
<evidence type="ECO:0000313" key="3">
    <source>
        <dbReference type="Proteomes" id="UP000464086"/>
    </source>
</evidence>
<proteinExistence type="predicted"/>
<dbReference type="EMBL" id="CP047218">
    <property type="protein sequence ID" value="QHD69726.1"/>
    <property type="molecule type" value="Genomic_DNA"/>
</dbReference>
<feature type="compositionally biased region" description="Polar residues" evidence="1">
    <location>
        <begin position="33"/>
        <end position="50"/>
    </location>
</feature>
<organism evidence="2 3">
    <name type="scientific">Sphingobium yanoikuyae</name>
    <name type="common">Sphingomonas yanoikuyae</name>
    <dbReference type="NCBI Taxonomy" id="13690"/>
    <lineage>
        <taxon>Bacteria</taxon>
        <taxon>Pseudomonadati</taxon>
        <taxon>Pseudomonadota</taxon>
        <taxon>Alphaproteobacteria</taxon>
        <taxon>Sphingomonadales</taxon>
        <taxon>Sphingomonadaceae</taxon>
        <taxon>Sphingobium</taxon>
    </lineage>
</organism>
<dbReference type="RefSeq" id="WP_159367801.1">
    <property type="nucleotide sequence ID" value="NZ_CP047218.1"/>
</dbReference>
<dbReference type="AlphaFoldDB" id="A0A6P1GM82"/>
<feature type="region of interest" description="Disordered" evidence="1">
    <location>
        <begin position="33"/>
        <end position="65"/>
    </location>
</feature>
<accession>A0A6P1GM82</accession>
<name>A0A6P1GM82_SPHYA</name>